<keyword evidence="3" id="KW-1185">Reference proteome</keyword>
<sequence length="149" mass="16279">MSLISIIASCILQCRSARRPFSSCRLVLIAALLVSPLAPAGPLWEETVLSSGSLDANGGHRQRFEPGTLVGSPEFAFPIYLEHGFRAEDPVSEYKVPQLQTHAAPEGRECGGKRPSTTSAHPQFLLEDEFHTCNEHPKDSSVILRTNPK</sequence>
<dbReference type="Proteomes" id="UP000676169">
    <property type="component" value="Chromosome"/>
</dbReference>
<organism evidence="2 3">
    <name type="scientific">Luteolibacter ambystomatis</name>
    <dbReference type="NCBI Taxonomy" id="2824561"/>
    <lineage>
        <taxon>Bacteria</taxon>
        <taxon>Pseudomonadati</taxon>
        <taxon>Verrucomicrobiota</taxon>
        <taxon>Verrucomicrobiia</taxon>
        <taxon>Verrucomicrobiales</taxon>
        <taxon>Verrucomicrobiaceae</taxon>
        <taxon>Luteolibacter</taxon>
    </lineage>
</organism>
<name>A0A975J2Y2_9BACT</name>
<dbReference type="AlphaFoldDB" id="A0A975J2Y2"/>
<proteinExistence type="predicted"/>
<dbReference type="EMBL" id="CP073100">
    <property type="protein sequence ID" value="QUE53083.1"/>
    <property type="molecule type" value="Genomic_DNA"/>
</dbReference>
<dbReference type="RefSeq" id="WP_211634427.1">
    <property type="nucleotide sequence ID" value="NZ_CP073100.1"/>
</dbReference>
<reference evidence="2" key="1">
    <citation type="submission" date="2021-04" db="EMBL/GenBank/DDBJ databases">
        <title>Luteolibacter sp. 32A isolated from the skin of an Anderson's salamander (Ambystoma andersonii).</title>
        <authorList>
            <person name="Spergser J."/>
            <person name="Busse H.-J."/>
        </authorList>
    </citation>
    <scope>NUCLEOTIDE SEQUENCE</scope>
    <source>
        <strain evidence="2">32A</strain>
    </source>
</reference>
<accession>A0A975J2Y2</accession>
<evidence type="ECO:0000313" key="2">
    <source>
        <dbReference type="EMBL" id="QUE53083.1"/>
    </source>
</evidence>
<dbReference type="KEGG" id="lamb:KBB96_09345"/>
<evidence type="ECO:0000256" key="1">
    <source>
        <dbReference type="SAM" id="MobiDB-lite"/>
    </source>
</evidence>
<feature type="region of interest" description="Disordered" evidence="1">
    <location>
        <begin position="100"/>
        <end position="122"/>
    </location>
</feature>
<protein>
    <submittedName>
        <fullName evidence="2">Uncharacterized protein</fullName>
    </submittedName>
</protein>
<gene>
    <name evidence="2" type="ORF">KBB96_09345</name>
</gene>
<evidence type="ECO:0000313" key="3">
    <source>
        <dbReference type="Proteomes" id="UP000676169"/>
    </source>
</evidence>